<dbReference type="InterPro" id="IPR003114">
    <property type="entry name" value="Phox_assoc"/>
</dbReference>
<dbReference type="EMBL" id="WTXG01000001">
    <property type="protein sequence ID" value="KAI0307599.1"/>
    <property type="molecule type" value="Genomic_DNA"/>
</dbReference>
<dbReference type="SMART" id="SM00313">
    <property type="entry name" value="PXA"/>
    <property type="match status" value="1"/>
</dbReference>
<gene>
    <name evidence="3" type="ORF">B0F90DRAFT_1813049</name>
</gene>
<evidence type="ECO:0000313" key="4">
    <source>
        <dbReference type="Proteomes" id="UP001203297"/>
    </source>
</evidence>
<protein>
    <submittedName>
        <fullName evidence="3">PXA domain-containing protein</fullName>
    </submittedName>
</protein>
<name>A0AAD4MCY3_9AGAM</name>
<dbReference type="Proteomes" id="UP001203297">
    <property type="component" value="Unassembled WGS sequence"/>
</dbReference>
<dbReference type="PROSITE" id="PS51207">
    <property type="entry name" value="PXA"/>
    <property type="match status" value="1"/>
</dbReference>
<evidence type="ECO:0000259" key="2">
    <source>
        <dbReference type="PROSITE" id="PS51207"/>
    </source>
</evidence>
<accession>A0AAD4MCY3</accession>
<sequence>MASNADLTLPLLSSRTDPALSITSSSPSHSVVSLTKRLLFPYLPPSSPIPPLLQTSSTYPALDAELYDLIALALRAYINPWWTKITRYDKQLLVEITRILSSVLRALEERVLATDISSLIYHDLPVLLTQHCIDYRIAAQKLGSSYAAAGSASLPLLFHGQQQHAALSVDGKLDEVYVRAAVDIILKACLSPEDWDAEAERYLIREIIVKTVCMDIAPRVTQPWFLHSTLLNLLGPAEELLRLPDPPSRFNTNSFAFPSFHTIIVIFLSAVQTVSSTALSIIQIYKRTVNTIKDMPPASPSFRETPPTPRLPSPSDSVASHSNNLGTPPHMPKLASASPHNLARPLLLLVAELLSLRSRFSGTALLFLCDALISIFAPFLDRLLPLFLYTSILTPVQVTGLVSTAKHALFPNGYSAQSPPDPTLDEQAVLRSELVRRLAQTVPGPLAPLLLGSTPAMREQTLNALLEPFDEQACNAHLFVLTFDLVLLALFPEMAVGAADSGVSSL</sequence>
<keyword evidence="4" id="KW-1185">Reference proteome</keyword>
<organism evidence="3 4">
    <name type="scientific">Multifurca ochricompacta</name>
    <dbReference type="NCBI Taxonomy" id="376703"/>
    <lineage>
        <taxon>Eukaryota</taxon>
        <taxon>Fungi</taxon>
        <taxon>Dikarya</taxon>
        <taxon>Basidiomycota</taxon>
        <taxon>Agaricomycotina</taxon>
        <taxon>Agaricomycetes</taxon>
        <taxon>Russulales</taxon>
        <taxon>Russulaceae</taxon>
        <taxon>Multifurca</taxon>
    </lineage>
</organism>
<feature type="compositionally biased region" description="Polar residues" evidence="1">
    <location>
        <begin position="314"/>
        <end position="326"/>
    </location>
</feature>
<dbReference type="GO" id="GO:0035091">
    <property type="term" value="F:phosphatidylinositol binding"/>
    <property type="evidence" value="ECO:0007669"/>
    <property type="project" value="TreeGrafter"/>
</dbReference>
<dbReference type="PANTHER" id="PTHR22775:SF3">
    <property type="entry name" value="SORTING NEXIN-13"/>
    <property type="match status" value="1"/>
</dbReference>
<dbReference type="AlphaFoldDB" id="A0AAD4MCY3"/>
<evidence type="ECO:0000256" key="1">
    <source>
        <dbReference type="SAM" id="MobiDB-lite"/>
    </source>
</evidence>
<feature type="region of interest" description="Disordered" evidence="1">
    <location>
        <begin position="295"/>
        <end position="334"/>
    </location>
</feature>
<comment type="caution">
    <text evidence="3">The sequence shown here is derived from an EMBL/GenBank/DDBJ whole genome shotgun (WGS) entry which is preliminary data.</text>
</comment>
<feature type="domain" description="PXA" evidence="2">
    <location>
        <begin position="59"/>
        <end position="238"/>
    </location>
</feature>
<evidence type="ECO:0000313" key="3">
    <source>
        <dbReference type="EMBL" id="KAI0307599.1"/>
    </source>
</evidence>
<proteinExistence type="predicted"/>
<dbReference type="Pfam" id="PF02194">
    <property type="entry name" value="PXA"/>
    <property type="match status" value="1"/>
</dbReference>
<dbReference type="PANTHER" id="PTHR22775">
    <property type="entry name" value="SORTING NEXIN"/>
    <property type="match status" value="1"/>
</dbReference>
<reference evidence="3" key="1">
    <citation type="journal article" date="2022" name="New Phytol.">
        <title>Evolutionary transition to the ectomycorrhizal habit in the genomes of a hyperdiverse lineage of mushroom-forming fungi.</title>
        <authorList>
            <person name="Looney B."/>
            <person name="Miyauchi S."/>
            <person name="Morin E."/>
            <person name="Drula E."/>
            <person name="Courty P.E."/>
            <person name="Kohler A."/>
            <person name="Kuo A."/>
            <person name="LaButti K."/>
            <person name="Pangilinan J."/>
            <person name="Lipzen A."/>
            <person name="Riley R."/>
            <person name="Andreopoulos W."/>
            <person name="He G."/>
            <person name="Johnson J."/>
            <person name="Nolan M."/>
            <person name="Tritt A."/>
            <person name="Barry K.W."/>
            <person name="Grigoriev I.V."/>
            <person name="Nagy L.G."/>
            <person name="Hibbett D."/>
            <person name="Henrissat B."/>
            <person name="Matheny P.B."/>
            <person name="Labbe J."/>
            <person name="Martin F.M."/>
        </authorList>
    </citation>
    <scope>NUCLEOTIDE SEQUENCE</scope>
    <source>
        <strain evidence="3">BPL690</strain>
    </source>
</reference>